<comment type="caution">
    <text evidence="2">The sequence shown here is derived from an EMBL/GenBank/DDBJ whole genome shotgun (WGS) entry which is preliminary data.</text>
</comment>
<proteinExistence type="predicted"/>
<keyword evidence="1" id="KW-0812">Transmembrane</keyword>
<sequence length="195" mass="21941">MVKTTTIRLAVTRLNSQSKYHFKFDYRSRKQNRATATMSSRISDFAPLKRAATRDSLEPWLKSVTILFGSSMLVFFLPILLLVPLRVPVPPVLESLLRWGPGGAEQYEEMIAIIYVVWGVFLVRASADPLRHALFLDFTACANVAHIGLMTLMAVVNGGDRIHLVGDVLAAWLVLGPFLYIWSSVKRERKPLLQS</sequence>
<dbReference type="InterPro" id="IPR046572">
    <property type="entry name" value="DUF6632"/>
</dbReference>
<evidence type="ECO:0000256" key="1">
    <source>
        <dbReference type="SAM" id="Phobius"/>
    </source>
</evidence>
<keyword evidence="3" id="KW-1185">Reference proteome</keyword>
<keyword evidence="1" id="KW-0472">Membrane</keyword>
<dbReference type="EMBL" id="JAAHCF010000907">
    <property type="protein sequence ID" value="KAK8141607.1"/>
    <property type="molecule type" value="Genomic_DNA"/>
</dbReference>
<protein>
    <submittedName>
        <fullName evidence="2">Uncharacterized protein</fullName>
    </submittedName>
</protein>
<dbReference type="AlphaFoldDB" id="A0AAW0RHF9"/>
<name>A0AAW0RHF9_9HYPO</name>
<dbReference type="Pfam" id="PF20337">
    <property type="entry name" value="DUF6632"/>
    <property type="match status" value="1"/>
</dbReference>
<feature type="transmembrane region" description="Helical" evidence="1">
    <location>
        <begin position="162"/>
        <end position="182"/>
    </location>
</feature>
<gene>
    <name evidence="2" type="ORF">G3M48_010215</name>
</gene>
<feature type="transmembrane region" description="Helical" evidence="1">
    <location>
        <begin position="107"/>
        <end position="127"/>
    </location>
</feature>
<accession>A0AAW0RHF9</accession>
<reference evidence="2 3" key="1">
    <citation type="submission" date="2020-02" db="EMBL/GenBank/DDBJ databases">
        <title>Comparative genomics of the hypocrealean fungal genus Beauvera.</title>
        <authorList>
            <person name="Showalter D.N."/>
            <person name="Bushley K.E."/>
            <person name="Rehner S.A."/>
        </authorList>
    </citation>
    <scope>NUCLEOTIDE SEQUENCE [LARGE SCALE GENOMIC DNA]</scope>
    <source>
        <strain evidence="2 3">ARSEF4384</strain>
    </source>
</reference>
<dbReference type="Proteomes" id="UP001397290">
    <property type="component" value="Unassembled WGS sequence"/>
</dbReference>
<organism evidence="2 3">
    <name type="scientific">Beauveria asiatica</name>
    <dbReference type="NCBI Taxonomy" id="1069075"/>
    <lineage>
        <taxon>Eukaryota</taxon>
        <taxon>Fungi</taxon>
        <taxon>Dikarya</taxon>
        <taxon>Ascomycota</taxon>
        <taxon>Pezizomycotina</taxon>
        <taxon>Sordariomycetes</taxon>
        <taxon>Hypocreomycetidae</taxon>
        <taxon>Hypocreales</taxon>
        <taxon>Cordycipitaceae</taxon>
        <taxon>Beauveria</taxon>
    </lineage>
</organism>
<evidence type="ECO:0000313" key="2">
    <source>
        <dbReference type="EMBL" id="KAK8141607.1"/>
    </source>
</evidence>
<feature type="transmembrane region" description="Helical" evidence="1">
    <location>
        <begin position="134"/>
        <end position="156"/>
    </location>
</feature>
<keyword evidence="1" id="KW-1133">Transmembrane helix</keyword>
<evidence type="ECO:0000313" key="3">
    <source>
        <dbReference type="Proteomes" id="UP001397290"/>
    </source>
</evidence>
<feature type="transmembrane region" description="Helical" evidence="1">
    <location>
        <begin position="64"/>
        <end position="87"/>
    </location>
</feature>